<evidence type="ECO:0000313" key="1">
    <source>
        <dbReference type="EMBL" id="KAJ8641118.1"/>
    </source>
</evidence>
<keyword evidence="2" id="KW-1185">Reference proteome</keyword>
<gene>
    <name evidence="1" type="ORF">MRB53_017812</name>
</gene>
<accession>A0ACC2M6T9</accession>
<dbReference type="Proteomes" id="UP001234297">
    <property type="component" value="Chromosome 5"/>
</dbReference>
<comment type="caution">
    <text evidence="1">The sequence shown here is derived from an EMBL/GenBank/DDBJ whole genome shotgun (WGS) entry which is preliminary data.</text>
</comment>
<proteinExistence type="predicted"/>
<organism evidence="1 2">
    <name type="scientific">Persea americana</name>
    <name type="common">Avocado</name>
    <dbReference type="NCBI Taxonomy" id="3435"/>
    <lineage>
        <taxon>Eukaryota</taxon>
        <taxon>Viridiplantae</taxon>
        <taxon>Streptophyta</taxon>
        <taxon>Embryophyta</taxon>
        <taxon>Tracheophyta</taxon>
        <taxon>Spermatophyta</taxon>
        <taxon>Magnoliopsida</taxon>
        <taxon>Magnoliidae</taxon>
        <taxon>Laurales</taxon>
        <taxon>Lauraceae</taxon>
        <taxon>Persea</taxon>
    </lineage>
</organism>
<sequence>MEGEEEACATRLCLGIGCGGYGGSEERGGHGQGKPPVKLHMLFPTRLDTIEEEGAVEEEEKEGDCDGNGNDLGKSCTWKKPTLTKEQSSMLQDIFKERTHVDMMEKHELAEKLNLRPRQVEVWFQNKRARTKSEQMEHERLILKEWCAGLAKENLRLKKELHELKSIERSSPFYHQPPKATATALAMCSSCKKIAMEREMEKKELFGAMEGSSSMNS</sequence>
<name>A0ACC2M6T9_PERAE</name>
<reference evidence="1 2" key="1">
    <citation type="journal article" date="2022" name="Hortic Res">
        <title>A haplotype resolved chromosomal level avocado genome allows analysis of novel avocado genes.</title>
        <authorList>
            <person name="Nath O."/>
            <person name="Fletcher S.J."/>
            <person name="Hayward A."/>
            <person name="Shaw L.M."/>
            <person name="Masouleh A.K."/>
            <person name="Furtado A."/>
            <person name="Henry R.J."/>
            <person name="Mitter N."/>
        </authorList>
    </citation>
    <scope>NUCLEOTIDE SEQUENCE [LARGE SCALE GENOMIC DNA]</scope>
    <source>
        <strain evidence="2">cv. Hass</strain>
    </source>
</reference>
<evidence type="ECO:0000313" key="2">
    <source>
        <dbReference type="Proteomes" id="UP001234297"/>
    </source>
</evidence>
<protein>
    <submittedName>
        <fullName evidence="1">Uncharacterized protein</fullName>
    </submittedName>
</protein>
<dbReference type="EMBL" id="CM056813">
    <property type="protein sequence ID" value="KAJ8641118.1"/>
    <property type="molecule type" value="Genomic_DNA"/>
</dbReference>